<proteinExistence type="predicted"/>
<keyword evidence="1" id="KW-1133">Transmembrane helix</keyword>
<protein>
    <recommendedName>
        <fullName evidence="4">Histidine kinase</fullName>
    </recommendedName>
</protein>
<dbReference type="EMBL" id="AP027731">
    <property type="protein sequence ID" value="BDZ46103.1"/>
    <property type="molecule type" value="Genomic_DNA"/>
</dbReference>
<evidence type="ECO:0000256" key="1">
    <source>
        <dbReference type="SAM" id="Phobius"/>
    </source>
</evidence>
<name>A0ABN6XRN4_9MICO</name>
<dbReference type="Proteomes" id="UP001321498">
    <property type="component" value="Chromosome"/>
</dbReference>
<feature type="transmembrane region" description="Helical" evidence="1">
    <location>
        <begin position="20"/>
        <end position="39"/>
    </location>
</feature>
<organism evidence="2 3">
    <name type="scientific">Naasia aerilata</name>
    <dbReference type="NCBI Taxonomy" id="1162966"/>
    <lineage>
        <taxon>Bacteria</taxon>
        <taxon>Bacillati</taxon>
        <taxon>Actinomycetota</taxon>
        <taxon>Actinomycetes</taxon>
        <taxon>Micrococcales</taxon>
        <taxon>Microbacteriaceae</taxon>
        <taxon>Naasia</taxon>
    </lineage>
</organism>
<evidence type="ECO:0008006" key="4">
    <source>
        <dbReference type="Google" id="ProtNLM"/>
    </source>
</evidence>
<evidence type="ECO:0000313" key="2">
    <source>
        <dbReference type="EMBL" id="BDZ46103.1"/>
    </source>
</evidence>
<keyword evidence="1" id="KW-0472">Membrane</keyword>
<sequence length="103" mass="10730">MGERRGARARPVAPAARAVLASFAVVYLAETAGWVVAALRNPFAPEGLLPVLLYGVGQLLAVLAPVAWFALCVRLAPASGVRLRWLIAGLILLAPLPLVVGVP</sequence>
<dbReference type="RefSeq" id="WP_286276209.1">
    <property type="nucleotide sequence ID" value="NZ_AP027731.1"/>
</dbReference>
<keyword evidence="3" id="KW-1185">Reference proteome</keyword>
<feature type="transmembrane region" description="Helical" evidence="1">
    <location>
        <begin position="51"/>
        <end position="71"/>
    </location>
</feature>
<feature type="transmembrane region" description="Helical" evidence="1">
    <location>
        <begin position="83"/>
        <end position="102"/>
    </location>
</feature>
<evidence type="ECO:0000313" key="3">
    <source>
        <dbReference type="Proteomes" id="UP001321498"/>
    </source>
</evidence>
<accession>A0ABN6XRN4</accession>
<reference evidence="3" key="1">
    <citation type="journal article" date="2019" name="Int. J. Syst. Evol. Microbiol.">
        <title>The Global Catalogue of Microorganisms (GCM) 10K type strain sequencing project: providing services to taxonomists for standard genome sequencing and annotation.</title>
        <authorList>
            <consortium name="The Broad Institute Genomics Platform"/>
            <consortium name="The Broad Institute Genome Sequencing Center for Infectious Disease"/>
            <person name="Wu L."/>
            <person name="Ma J."/>
        </authorList>
    </citation>
    <scope>NUCLEOTIDE SEQUENCE [LARGE SCALE GENOMIC DNA]</scope>
    <source>
        <strain evidence="3">NBRC 108725</strain>
    </source>
</reference>
<gene>
    <name evidence="2" type="ORF">GCM10025866_20120</name>
</gene>
<keyword evidence="1" id="KW-0812">Transmembrane</keyword>